<feature type="non-terminal residue" evidence="1">
    <location>
        <position position="208"/>
    </location>
</feature>
<proteinExistence type="predicted"/>
<comment type="caution">
    <text evidence="1">The sequence shown here is derived from an EMBL/GenBank/DDBJ whole genome shotgun (WGS) entry which is preliminary data.</text>
</comment>
<dbReference type="Proteomes" id="UP000789342">
    <property type="component" value="Unassembled WGS sequence"/>
</dbReference>
<organism evidence="1 2">
    <name type="scientific">Acaulospora morrowiae</name>
    <dbReference type="NCBI Taxonomy" id="94023"/>
    <lineage>
        <taxon>Eukaryota</taxon>
        <taxon>Fungi</taxon>
        <taxon>Fungi incertae sedis</taxon>
        <taxon>Mucoromycota</taxon>
        <taxon>Glomeromycotina</taxon>
        <taxon>Glomeromycetes</taxon>
        <taxon>Diversisporales</taxon>
        <taxon>Acaulosporaceae</taxon>
        <taxon>Acaulospora</taxon>
    </lineage>
</organism>
<reference evidence="1" key="1">
    <citation type="submission" date="2021-06" db="EMBL/GenBank/DDBJ databases">
        <authorList>
            <person name="Kallberg Y."/>
            <person name="Tangrot J."/>
            <person name="Rosling A."/>
        </authorList>
    </citation>
    <scope>NUCLEOTIDE SEQUENCE</scope>
    <source>
        <strain evidence="1">CL551</strain>
    </source>
</reference>
<name>A0A9N9JCY5_9GLOM</name>
<gene>
    <name evidence="1" type="ORF">AMORRO_LOCUS16834</name>
</gene>
<keyword evidence="2" id="KW-1185">Reference proteome</keyword>
<dbReference type="EMBL" id="CAJVPV010048674">
    <property type="protein sequence ID" value="CAG8774825.1"/>
    <property type="molecule type" value="Genomic_DNA"/>
</dbReference>
<evidence type="ECO:0000313" key="1">
    <source>
        <dbReference type="EMBL" id="CAG8774825.1"/>
    </source>
</evidence>
<dbReference type="AlphaFoldDB" id="A0A9N9JCY5"/>
<evidence type="ECO:0000313" key="2">
    <source>
        <dbReference type="Proteomes" id="UP000789342"/>
    </source>
</evidence>
<dbReference type="OrthoDB" id="2305365at2759"/>
<feature type="non-terminal residue" evidence="1">
    <location>
        <position position="1"/>
    </location>
</feature>
<protein>
    <submittedName>
        <fullName evidence="1">16552_t:CDS:1</fullName>
    </submittedName>
</protein>
<accession>A0A9N9JCY5</accession>
<sequence length="208" mass="24157">VLNVHDYFLKQMASTWCLQNYLKFILDNLEEELVDFDQAYSLFVENLELINQTACVPLPVKSFCKHYLIWLKSSAGVATIEVCRNYINNKKPKPPKTPLQTRRLKDLISPEKRPLENQELQNYSKEISVICAFGMNTEKLIKEIGEELFGKLSSVHYENPSIWTPALEQYIDTTLMKTGNDFREAVLHRVSDVGNELFKMYCEKVLLD</sequence>